<dbReference type="PANTHER" id="PTHR47618">
    <property type="entry name" value="BIFUNCTIONAL OLIGORIBONUCLEASE AND PAP PHOSPHATASE NRNA"/>
    <property type="match status" value="1"/>
</dbReference>
<protein>
    <submittedName>
        <fullName evidence="3">Phosphoesterase RecJ domain protein</fullName>
    </submittedName>
</protein>
<keyword evidence="4" id="KW-1185">Reference proteome</keyword>
<dbReference type="InterPro" id="IPR003156">
    <property type="entry name" value="DHHA1_dom"/>
</dbReference>
<name>D1C377_SPHTD</name>
<dbReference type="Proteomes" id="UP000002027">
    <property type="component" value="Chromosome 1"/>
</dbReference>
<reference evidence="4" key="1">
    <citation type="submission" date="2009-11" db="EMBL/GenBank/DDBJ databases">
        <title>The complete chromosome 1 of Sphaerobacter thermophilus DSM 20745.</title>
        <authorList>
            <person name="Lucas S."/>
            <person name="Copeland A."/>
            <person name="Lapidus A."/>
            <person name="Glavina del Rio T."/>
            <person name="Dalin E."/>
            <person name="Tice H."/>
            <person name="Bruce D."/>
            <person name="Goodwin L."/>
            <person name="Pitluck S."/>
            <person name="Kyrpides N."/>
            <person name="Mavromatis K."/>
            <person name="Ivanova N."/>
            <person name="Mikhailova N."/>
            <person name="LaButti K.M."/>
            <person name="Clum A."/>
            <person name="Sun H.I."/>
            <person name="Brettin T."/>
            <person name="Detter J.C."/>
            <person name="Han C."/>
            <person name="Larimer F."/>
            <person name="Land M."/>
            <person name="Hauser L."/>
            <person name="Markowitz V."/>
            <person name="Cheng J.F."/>
            <person name="Hugenholtz P."/>
            <person name="Woyke T."/>
            <person name="Wu D."/>
            <person name="Steenblock K."/>
            <person name="Schneider S."/>
            <person name="Pukall R."/>
            <person name="Goeker M."/>
            <person name="Klenk H.P."/>
            <person name="Eisen J.A."/>
        </authorList>
    </citation>
    <scope>NUCLEOTIDE SEQUENCE [LARGE SCALE GENOMIC DNA]</scope>
    <source>
        <strain evidence="4">ATCC 49802 / DSM 20745 / S 6022</strain>
    </source>
</reference>
<evidence type="ECO:0000259" key="1">
    <source>
        <dbReference type="Pfam" id="PF01368"/>
    </source>
</evidence>
<evidence type="ECO:0000313" key="3">
    <source>
        <dbReference type="EMBL" id="ACZ38694.1"/>
    </source>
</evidence>
<evidence type="ECO:0000313" key="4">
    <source>
        <dbReference type="Proteomes" id="UP000002027"/>
    </source>
</evidence>
<sequence length="347" mass="36907">MRASMTQSDGFLNHDGPPRDAWQATWDALAGAPSLVVVTHANPDADGVASLLAVCRVLTARGKLVQAAVADGTLPDTLRFLPGAETLRAPEDLNLAPDDLLVLVDCADEPRLGPLYRAHPEWFDGSHRIVNIDHHVTNTRFGTVNLIDADAAATCEVLAVLFLEMGVSIDAALATCLLAGIEGDTLGLRTPSTTSRTLRVAAELLDRGADLDTIVDHLFRVKPFSTIRLWGNALSRAVWAGDIVWTEITPEMLAESGATEAEGEGIVNFLAGTRGALVGALFYEQADGWRVSLRSIREDVDVAEIARRYGGGGHSRAAGCRVPPGIEARERFLSDVAGYLAGISAAP</sequence>
<dbReference type="HOGENOM" id="CLU_039720_0_0_0"/>
<dbReference type="OrthoDB" id="9803668at2"/>
<dbReference type="Gene3D" id="3.10.310.30">
    <property type="match status" value="1"/>
</dbReference>
<dbReference type="PANTHER" id="PTHR47618:SF1">
    <property type="entry name" value="BIFUNCTIONAL OLIGORIBONUCLEASE AND PAP PHOSPHATASE NRNA"/>
    <property type="match status" value="1"/>
</dbReference>
<dbReference type="InterPro" id="IPR001667">
    <property type="entry name" value="DDH_dom"/>
</dbReference>
<dbReference type="InParanoid" id="D1C377"/>
<reference evidence="3 4" key="2">
    <citation type="journal article" date="2010" name="Stand. Genomic Sci.">
        <title>Complete genome sequence of Desulfohalobium retbaense type strain (HR(100)).</title>
        <authorList>
            <person name="Spring S."/>
            <person name="Nolan M."/>
            <person name="Lapidus A."/>
            <person name="Glavina Del Rio T."/>
            <person name="Copeland A."/>
            <person name="Tice H."/>
            <person name="Cheng J.F."/>
            <person name="Lucas S."/>
            <person name="Land M."/>
            <person name="Chen F."/>
            <person name="Bruce D."/>
            <person name="Goodwin L."/>
            <person name="Pitluck S."/>
            <person name="Ivanova N."/>
            <person name="Mavromatis K."/>
            <person name="Mikhailova N."/>
            <person name="Pati A."/>
            <person name="Chen A."/>
            <person name="Palaniappan K."/>
            <person name="Hauser L."/>
            <person name="Chang Y.J."/>
            <person name="Jeffries C.D."/>
            <person name="Munk C."/>
            <person name="Kiss H."/>
            <person name="Chain P."/>
            <person name="Han C."/>
            <person name="Brettin T."/>
            <person name="Detter J.C."/>
            <person name="Schuler E."/>
            <person name="Goker M."/>
            <person name="Rohde M."/>
            <person name="Bristow J."/>
            <person name="Eisen J.A."/>
            <person name="Markowitz V."/>
            <person name="Hugenholtz P."/>
            <person name="Kyrpides N.C."/>
            <person name="Klenk H.P."/>
        </authorList>
    </citation>
    <scope>NUCLEOTIDE SEQUENCE [LARGE SCALE GENOMIC DNA]</scope>
    <source>
        <strain evidence="4">ATCC 49802 / DSM 20745 / S 6022</strain>
    </source>
</reference>
<dbReference type="GO" id="GO:0003676">
    <property type="term" value="F:nucleic acid binding"/>
    <property type="evidence" value="ECO:0007669"/>
    <property type="project" value="InterPro"/>
</dbReference>
<dbReference type="STRING" id="479434.Sthe_1259"/>
<feature type="domain" description="DDH" evidence="1">
    <location>
        <begin position="35"/>
        <end position="181"/>
    </location>
</feature>
<dbReference type="Gene3D" id="3.90.1640.10">
    <property type="entry name" value="inorganic pyrophosphatase (n-terminal core)"/>
    <property type="match status" value="1"/>
</dbReference>
<feature type="domain" description="DHHA1" evidence="2">
    <location>
        <begin position="255"/>
        <end position="340"/>
    </location>
</feature>
<dbReference type="AlphaFoldDB" id="D1C377"/>
<dbReference type="eggNOG" id="COG0618">
    <property type="taxonomic scope" value="Bacteria"/>
</dbReference>
<dbReference type="Pfam" id="PF02272">
    <property type="entry name" value="DHHA1"/>
    <property type="match status" value="1"/>
</dbReference>
<dbReference type="EMBL" id="CP001823">
    <property type="protein sequence ID" value="ACZ38694.1"/>
    <property type="molecule type" value="Genomic_DNA"/>
</dbReference>
<dbReference type="Pfam" id="PF01368">
    <property type="entry name" value="DHH"/>
    <property type="match status" value="1"/>
</dbReference>
<proteinExistence type="predicted"/>
<dbReference type="SUPFAM" id="SSF64182">
    <property type="entry name" value="DHH phosphoesterases"/>
    <property type="match status" value="1"/>
</dbReference>
<dbReference type="FunCoup" id="D1C377">
    <property type="interactions" value="87"/>
</dbReference>
<gene>
    <name evidence="3" type="ordered locus">Sthe_1259</name>
</gene>
<dbReference type="InterPro" id="IPR051319">
    <property type="entry name" value="Oligoribo/pAp-PDE_c-di-AMP_PDE"/>
</dbReference>
<organism evidence="3 4">
    <name type="scientific">Sphaerobacter thermophilus (strain ATCC 49802 / DSM 20745 / KCCM 41009 / NCIMB 13125 / S 6022)</name>
    <dbReference type="NCBI Taxonomy" id="479434"/>
    <lineage>
        <taxon>Bacteria</taxon>
        <taxon>Pseudomonadati</taxon>
        <taxon>Thermomicrobiota</taxon>
        <taxon>Thermomicrobia</taxon>
        <taxon>Sphaerobacterales</taxon>
        <taxon>Sphaerobacterineae</taxon>
        <taxon>Sphaerobacteraceae</taxon>
        <taxon>Sphaerobacter</taxon>
    </lineage>
</organism>
<dbReference type="KEGG" id="sti:Sthe_1259"/>
<evidence type="ECO:0000259" key="2">
    <source>
        <dbReference type="Pfam" id="PF02272"/>
    </source>
</evidence>
<accession>D1C377</accession>
<dbReference type="InterPro" id="IPR038763">
    <property type="entry name" value="DHH_sf"/>
</dbReference>